<sequence>MIDTDTDSNQVLRHGTDTDRDLPRLAKALASDQRTAVEHDTTMADDRIMFHRCSLVRRQSLGQSRPVSSPSVSVCLLIYCSLSRRTEVPCLRTEVPCLRTEVPCLRTEVPCLRTEVPCLRTEVPCLRTWLPCLRTWVLSVSVSIIRHGRYEDEHMTPSSAMVVMRTHI</sequence>
<keyword evidence="2" id="KW-1185">Reference proteome</keyword>
<accession>A0AAV2JWN1</accession>
<organism evidence="1 2">
    <name type="scientific">Knipowitschia caucasica</name>
    <name type="common">Caucasian dwarf goby</name>
    <name type="synonym">Pomatoschistus caucasicus</name>
    <dbReference type="NCBI Taxonomy" id="637954"/>
    <lineage>
        <taxon>Eukaryota</taxon>
        <taxon>Metazoa</taxon>
        <taxon>Chordata</taxon>
        <taxon>Craniata</taxon>
        <taxon>Vertebrata</taxon>
        <taxon>Euteleostomi</taxon>
        <taxon>Actinopterygii</taxon>
        <taxon>Neopterygii</taxon>
        <taxon>Teleostei</taxon>
        <taxon>Neoteleostei</taxon>
        <taxon>Acanthomorphata</taxon>
        <taxon>Gobiaria</taxon>
        <taxon>Gobiiformes</taxon>
        <taxon>Gobioidei</taxon>
        <taxon>Gobiidae</taxon>
        <taxon>Gobiinae</taxon>
        <taxon>Knipowitschia</taxon>
    </lineage>
</organism>
<name>A0AAV2JWN1_KNICA</name>
<proteinExistence type="predicted"/>
<gene>
    <name evidence="1" type="ORF">KC01_LOCUS11934</name>
</gene>
<dbReference type="AlphaFoldDB" id="A0AAV2JWN1"/>
<evidence type="ECO:0000313" key="1">
    <source>
        <dbReference type="EMBL" id="CAL1581163.1"/>
    </source>
</evidence>
<protein>
    <submittedName>
        <fullName evidence="1">Uncharacterized protein</fullName>
    </submittedName>
</protein>
<reference evidence="1 2" key="1">
    <citation type="submission" date="2024-04" db="EMBL/GenBank/DDBJ databases">
        <authorList>
            <person name="Waldvogel A.-M."/>
            <person name="Schoenle A."/>
        </authorList>
    </citation>
    <scope>NUCLEOTIDE SEQUENCE [LARGE SCALE GENOMIC DNA]</scope>
</reference>
<evidence type="ECO:0000313" key="2">
    <source>
        <dbReference type="Proteomes" id="UP001497482"/>
    </source>
</evidence>
<dbReference type="Proteomes" id="UP001497482">
    <property type="component" value="Chromosome 15"/>
</dbReference>
<dbReference type="EMBL" id="OZ035837">
    <property type="protein sequence ID" value="CAL1581163.1"/>
    <property type="molecule type" value="Genomic_DNA"/>
</dbReference>